<keyword evidence="3" id="KW-1185">Reference proteome</keyword>
<organism evidence="2 3">
    <name type="scientific">Methylocapsa polymorpha</name>
    <dbReference type="NCBI Taxonomy" id="3080828"/>
    <lineage>
        <taxon>Bacteria</taxon>
        <taxon>Pseudomonadati</taxon>
        <taxon>Pseudomonadota</taxon>
        <taxon>Alphaproteobacteria</taxon>
        <taxon>Hyphomicrobiales</taxon>
        <taxon>Beijerinckiaceae</taxon>
        <taxon>Methylocapsa</taxon>
    </lineage>
</organism>
<keyword evidence="2" id="KW-0614">Plasmid</keyword>
<geneLocation type="plasmid" evidence="2 3">
    <name>pRX1</name>
</geneLocation>
<dbReference type="Proteomes" id="UP001626536">
    <property type="component" value="Plasmid pRX1"/>
</dbReference>
<name>A0ABZ0HY16_9HYPH</name>
<reference evidence="2 3" key="1">
    <citation type="submission" date="2023-10" db="EMBL/GenBank/DDBJ databases">
        <title>Novel methanotroph of the genus Methylocapsa from a subarctic wetland.</title>
        <authorList>
            <person name="Belova S.E."/>
            <person name="Oshkin I.Y."/>
            <person name="Miroshnikov K."/>
            <person name="Dedysh S.N."/>
        </authorList>
    </citation>
    <scope>NUCLEOTIDE SEQUENCE [LARGE SCALE GENOMIC DNA]</scope>
    <source>
        <strain evidence="2 3">RX1</strain>
        <plasmid evidence="2 3">pRX1</plasmid>
    </source>
</reference>
<dbReference type="PROSITE" id="PS51257">
    <property type="entry name" value="PROKAR_LIPOPROTEIN"/>
    <property type="match status" value="1"/>
</dbReference>
<dbReference type="EMBL" id="CP136863">
    <property type="protein sequence ID" value="WOJ91682.1"/>
    <property type="molecule type" value="Genomic_DNA"/>
</dbReference>
<dbReference type="SUPFAM" id="SSF50952">
    <property type="entry name" value="Soluble quinoprotein glucose dehydrogenase"/>
    <property type="match status" value="1"/>
</dbReference>
<gene>
    <name evidence="2" type="ORF">RZS28_19750</name>
</gene>
<dbReference type="InterPro" id="IPR011041">
    <property type="entry name" value="Quinoprot_gluc/sorb_DH_b-prop"/>
</dbReference>
<evidence type="ECO:0000259" key="1">
    <source>
        <dbReference type="Pfam" id="PF23500"/>
    </source>
</evidence>
<feature type="domain" description="DUF7133" evidence="1">
    <location>
        <begin position="78"/>
        <end position="182"/>
    </location>
</feature>
<evidence type="ECO:0000313" key="2">
    <source>
        <dbReference type="EMBL" id="WOJ91682.1"/>
    </source>
</evidence>
<protein>
    <recommendedName>
        <fullName evidence="1">DUF7133 domain-containing protein</fullName>
    </recommendedName>
</protein>
<sequence>MIMIAKALIPGSMALFLVACGDQAKLPEEAAFGANPALPEPTQTLVPTLNIAPAKGWPKGASPAPSADLSVQAFAANLDHPRWLYVLPNGDVLVAETNAPPRPEDERGIKGWISRLVQGRAGAGVPSANRITLLRDGDGDGIAEMRTVFLQGLNSPFGMALVGHDLYVANTDAIMRFTYLDGETQIKGPGEKVTERRCERFFFKG</sequence>
<evidence type="ECO:0000313" key="3">
    <source>
        <dbReference type="Proteomes" id="UP001626536"/>
    </source>
</evidence>
<dbReference type="Pfam" id="PF23500">
    <property type="entry name" value="DUF7133"/>
    <property type="match status" value="1"/>
</dbReference>
<accession>A0ABZ0HY16</accession>
<dbReference type="InterPro" id="IPR055557">
    <property type="entry name" value="DUF7133"/>
</dbReference>
<proteinExistence type="predicted"/>